<dbReference type="InterPro" id="IPR013216">
    <property type="entry name" value="Methyltransf_11"/>
</dbReference>
<dbReference type="Gene3D" id="3.40.50.150">
    <property type="entry name" value="Vaccinia Virus protein VP39"/>
    <property type="match status" value="1"/>
</dbReference>
<protein>
    <submittedName>
        <fullName evidence="2">Class I SAM-dependent methyltransferase</fullName>
        <ecNumber evidence="2">2.1.-.-</ecNumber>
    </submittedName>
</protein>
<dbReference type="Pfam" id="PF08241">
    <property type="entry name" value="Methyltransf_11"/>
    <property type="match status" value="1"/>
</dbReference>
<keyword evidence="2" id="KW-0808">Transferase</keyword>
<dbReference type="RefSeq" id="WP_264943082.1">
    <property type="nucleotide sequence ID" value="NZ_JAPDRA010000002.1"/>
</dbReference>
<reference evidence="3" key="1">
    <citation type="journal article" date="2019" name="Int. J. Syst. Evol. Microbiol.">
        <title>The Global Catalogue of Microorganisms (GCM) 10K type strain sequencing project: providing services to taxonomists for standard genome sequencing and annotation.</title>
        <authorList>
            <consortium name="The Broad Institute Genomics Platform"/>
            <consortium name="The Broad Institute Genome Sequencing Center for Infectious Disease"/>
            <person name="Wu L."/>
            <person name="Ma J."/>
        </authorList>
    </citation>
    <scope>NUCLEOTIDE SEQUENCE [LARGE SCALE GENOMIC DNA]</scope>
    <source>
        <strain evidence="3">CCUG 62982</strain>
    </source>
</reference>
<feature type="domain" description="Methyltransferase type 11" evidence="1">
    <location>
        <begin position="41"/>
        <end position="124"/>
    </location>
</feature>
<dbReference type="Proteomes" id="UP001596977">
    <property type="component" value="Unassembled WGS sequence"/>
</dbReference>
<evidence type="ECO:0000259" key="1">
    <source>
        <dbReference type="Pfam" id="PF08241"/>
    </source>
</evidence>
<dbReference type="CDD" id="cd02440">
    <property type="entry name" value="AdoMet_MTases"/>
    <property type="match status" value="1"/>
</dbReference>
<accession>A0ABW3H9Z8</accession>
<dbReference type="GO" id="GO:0032259">
    <property type="term" value="P:methylation"/>
    <property type="evidence" value="ECO:0007669"/>
    <property type="project" value="UniProtKB-KW"/>
</dbReference>
<proteinExistence type="predicted"/>
<keyword evidence="2" id="KW-0489">Methyltransferase</keyword>
<dbReference type="EMBL" id="JBHTJG010000002">
    <property type="protein sequence ID" value="MFD0946134.1"/>
    <property type="molecule type" value="Genomic_DNA"/>
</dbReference>
<name>A0ABW3H9Z8_9SPHN</name>
<organism evidence="2 3">
    <name type="scientific">Sphingomonas canadensis</name>
    <dbReference type="NCBI Taxonomy" id="1219257"/>
    <lineage>
        <taxon>Bacteria</taxon>
        <taxon>Pseudomonadati</taxon>
        <taxon>Pseudomonadota</taxon>
        <taxon>Alphaproteobacteria</taxon>
        <taxon>Sphingomonadales</taxon>
        <taxon>Sphingomonadaceae</taxon>
        <taxon>Sphingomonas</taxon>
    </lineage>
</organism>
<keyword evidence="3" id="KW-1185">Reference proteome</keyword>
<sequence>MSIETAYYENPDFWTDEALAGEHDRYATTASLIPGDAQSLIDVGCGNGAFVHYLMASGRPFGSIHAVDRSEAALRCVRAEKSQAPIDALPFADRSFDIATCLEVIEHLPFGVYERGLGELARVASRYVLISVPYEEDLEGTLIRCPSCTSRFNPDYHMRRYDDAMLASLLEPHGFAPVDKRMSGAMARYWLVPDWTEKRRRDAGKRGNPFHTPIPCPICGFTLPPEGSLPSARPAAQSPGTSGGLKGLAKRLLRRDTRYGAIAMLYQRRD</sequence>
<evidence type="ECO:0000313" key="3">
    <source>
        <dbReference type="Proteomes" id="UP001596977"/>
    </source>
</evidence>
<gene>
    <name evidence="2" type="ORF">ACFQ1E_07290</name>
</gene>
<dbReference type="PANTHER" id="PTHR43464">
    <property type="entry name" value="METHYLTRANSFERASE"/>
    <property type="match status" value="1"/>
</dbReference>
<evidence type="ECO:0000313" key="2">
    <source>
        <dbReference type="EMBL" id="MFD0946134.1"/>
    </source>
</evidence>
<dbReference type="EC" id="2.1.-.-" evidence="2"/>
<comment type="caution">
    <text evidence="2">The sequence shown here is derived from an EMBL/GenBank/DDBJ whole genome shotgun (WGS) entry which is preliminary data.</text>
</comment>
<dbReference type="SUPFAM" id="SSF53335">
    <property type="entry name" value="S-adenosyl-L-methionine-dependent methyltransferases"/>
    <property type="match status" value="1"/>
</dbReference>
<dbReference type="GO" id="GO:0008168">
    <property type="term" value="F:methyltransferase activity"/>
    <property type="evidence" value="ECO:0007669"/>
    <property type="project" value="UniProtKB-KW"/>
</dbReference>
<dbReference type="InterPro" id="IPR029063">
    <property type="entry name" value="SAM-dependent_MTases_sf"/>
</dbReference>